<dbReference type="EMBL" id="JALNTZ010000003">
    <property type="protein sequence ID" value="KAJ3657507.1"/>
    <property type="molecule type" value="Genomic_DNA"/>
</dbReference>
<evidence type="ECO:0000256" key="1">
    <source>
        <dbReference type="SAM" id="MobiDB-lite"/>
    </source>
</evidence>
<evidence type="ECO:0000313" key="2">
    <source>
        <dbReference type="EMBL" id="KAJ3657507.1"/>
    </source>
</evidence>
<sequence>MEILAGSENAVSAAKNAFVGRPVRTGRPKKLITVADKWTEKLIKAGDTINTRNQLRIEQAAPSKDKQTRSSGPRLNAEEFRGDGRGAIRRVRG</sequence>
<dbReference type="Proteomes" id="UP001168821">
    <property type="component" value="Unassembled WGS sequence"/>
</dbReference>
<gene>
    <name evidence="2" type="ORF">Zmor_009303</name>
</gene>
<feature type="region of interest" description="Disordered" evidence="1">
    <location>
        <begin position="56"/>
        <end position="93"/>
    </location>
</feature>
<protein>
    <submittedName>
        <fullName evidence="2">Uncharacterized protein</fullName>
    </submittedName>
</protein>
<keyword evidence="3" id="KW-1185">Reference proteome</keyword>
<name>A0AA38IP07_9CUCU</name>
<feature type="compositionally biased region" description="Basic and acidic residues" evidence="1">
    <location>
        <begin position="76"/>
        <end position="86"/>
    </location>
</feature>
<organism evidence="2 3">
    <name type="scientific">Zophobas morio</name>
    <dbReference type="NCBI Taxonomy" id="2755281"/>
    <lineage>
        <taxon>Eukaryota</taxon>
        <taxon>Metazoa</taxon>
        <taxon>Ecdysozoa</taxon>
        <taxon>Arthropoda</taxon>
        <taxon>Hexapoda</taxon>
        <taxon>Insecta</taxon>
        <taxon>Pterygota</taxon>
        <taxon>Neoptera</taxon>
        <taxon>Endopterygota</taxon>
        <taxon>Coleoptera</taxon>
        <taxon>Polyphaga</taxon>
        <taxon>Cucujiformia</taxon>
        <taxon>Tenebrionidae</taxon>
        <taxon>Zophobas</taxon>
    </lineage>
</organism>
<accession>A0AA38IP07</accession>
<dbReference type="AlphaFoldDB" id="A0AA38IP07"/>
<evidence type="ECO:0000313" key="3">
    <source>
        <dbReference type="Proteomes" id="UP001168821"/>
    </source>
</evidence>
<comment type="caution">
    <text evidence="2">The sequence shown here is derived from an EMBL/GenBank/DDBJ whole genome shotgun (WGS) entry which is preliminary data.</text>
</comment>
<proteinExistence type="predicted"/>
<reference evidence="2" key="1">
    <citation type="journal article" date="2023" name="G3 (Bethesda)">
        <title>Whole genome assemblies of Zophobas morio and Tenebrio molitor.</title>
        <authorList>
            <person name="Kaur S."/>
            <person name="Stinson S.A."/>
            <person name="diCenzo G.C."/>
        </authorList>
    </citation>
    <scope>NUCLEOTIDE SEQUENCE</scope>
    <source>
        <strain evidence="2">QUZm001</strain>
    </source>
</reference>